<dbReference type="OrthoDB" id="76009at2759"/>
<feature type="region of interest" description="Disordered" evidence="1">
    <location>
        <begin position="142"/>
        <end position="233"/>
    </location>
</feature>
<dbReference type="EMBL" id="QXFT01001184">
    <property type="protein sequence ID" value="KAE9326106.1"/>
    <property type="molecule type" value="Genomic_DNA"/>
</dbReference>
<dbReference type="AlphaFoldDB" id="A0A6A3L7W8"/>
<dbReference type="Proteomes" id="UP000434957">
    <property type="component" value="Unassembled WGS sequence"/>
</dbReference>
<evidence type="ECO:0000313" key="7">
    <source>
        <dbReference type="Proteomes" id="UP000435112"/>
    </source>
</evidence>
<gene>
    <name evidence="3" type="ORF">PR001_g13242</name>
    <name evidence="2" type="ORF">PR002_g13869</name>
    <name evidence="4" type="ORF">PR003_g16306</name>
</gene>
<feature type="compositionally biased region" description="Basic residues" evidence="1">
    <location>
        <begin position="210"/>
        <end position="233"/>
    </location>
</feature>
<evidence type="ECO:0000313" key="3">
    <source>
        <dbReference type="EMBL" id="KAE9022025.1"/>
    </source>
</evidence>
<dbReference type="Proteomes" id="UP000435112">
    <property type="component" value="Unassembled WGS sequence"/>
</dbReference>
<dbReference type="EMBL" id="QXFV01000895">
    <property type="protein sequence ID" value="KAE9022025.1"/>
    <property type="molecule type" value="Genomic_DNA"/>
</dbReference>
<evidence type="ECO:0000313" key="5">
    <source>
        <dbReference type="Proteomes" id="UP000429607"/>
    </source>
</evidence>
<name>A0A6A3L7W8_9STRA</name>
<feature type="compositionally biased region" description="Polar residues" evidence="1">
    <location>
        <begin position="193"/>
        <end position="204"/>
    </location>
</feature>
<comment type="caution">
    <text evidence="2">The sequence shown here is derived from an EMBL/GenBank/DDBJ whole genome shotgun (WGS) entry which is preliminary data.</text>
</comment>
<dbReference type="EMBL" id="QXFU01000938">
    <property type="protein sequence ID" value="KAE9015652.1"/>
    <property type="molecule type" value="Genomic_DNA"/>
</dbReference>
<accession>A0A6A3L7W8</accession>
<dbReference type="Proteomes" id="UP000429607">
    <property type="component" value="Unassembled WGS sequence"/>
</dbReference>
<evidence type="ECO:0000256" key="1">
    <source>
        <dbReference type="SAM" id="MobiDB-lite"/>
    </source>
</evidence>
<sequence length="233" mass="25737">MIPRSYAAEEEESGRPKWLLFVREQDSNTSVFTAVVTLHTRNVVAELCVDDDALKQHSEELGLEMDADAFKKLLLKALEQRDCVDIELETEDETVKEIFLSLTYKFSPTISRRGLFQLPIVAADAPPSLVTLLASVHAAPPQSLLSEQQRRKKKEQEEQQAVAAAAKIREGSGDQNSSSITGSQEDRRAAPALQSSDNGTTTPAVNPMVLKRRRVPTGTMRRKGPRGAKLAKK</sequence>
<evidence type="ECO:0000313" key="6">
    <source>
        <dbReference type="Proteomes" id="UP000434957"/>
    </source>
</evidence>
<evidence type="ECO:0000313" key="2">
    <source>
        <dbReference type="EMBL" id="KAE9015652.1"/>
    </source>
</evidence>
<organism evidence="2 7">
    <name type="scientific">Phytophthora rubi</name>
    <dbReference type="NCBI Taxonomy" id="129364"/>
    <lineage>
        <taxon>Eukaryota</taxon>
        <taxon>Sar</taxon>
        <taxon>Stramenopiles</taxon>
        <taxon>Oomycota</taxon>
        <taxon>Peronosporomycetes</taxon>
        <taxon>Peronosporales</taxon>
        <taxon>Peronosporaceae</taxon>
        <taxon>Phytophthora</taxon>
    </lineage>
</organism>
<reference evidence="5 7" key="1">
    <citation type="submission" date="2018-09" db="EMBL/GenBank/DDBJ databases">
        <title>Genomic investigation of the strawberry pathogen Phytophthora fragariae indicates pathogenicity is determined by transcriptional variation in three key races.</title>
        <authorList>
            <person name="Adams T.M."/>
            <person name="Armitage A.D."/>
            <person name="Sobczyk M.K."/>
            <person name="Bates H.J."/>
            <person name="Dunwell J.M."/>
            <person name="Nellist C.F."/>
            <person name="Harrison R.J."/>
        </authorList>
    </citation>
    <scope>NUCLEOTIDE SEQUENCE [LARGE SCALE GENOMIC DNA]</scope>
    <source>
        <strain evidence="3 5">SCRP249</strain>
        <strain evidence="2 7">SCRP324</strain>
        <strain evidence="4 6">SCRP333</strain>
    </source>
</reference>
<feature type="compositionally biased region" description="Polar residues" evidence="1">
    <location>
        <begin position="173"/>
        <end position="183"/>
    </location>
</feature>
<proteinExistence type="predicted"/>
<protein>
    <submittedName>
        <fullName evidence="2">Uncharacterized protein</fullName>
    </submittedName>
</protein>
<keyword evidence="6" id="KW-1185">Reference proteome</keyword>
<evidence type="ECO:0000313" key="4">
    <source>
        <dbReference type="EMBL" id="KAE9326106.1"/>
    </source>
</evidence>